<keyword evidence="9 10" id="KW-0472">Membrane</keyword>
<feature type="transmembrane region" description="Helical" evidence="10">
    <location>
        <begin position="481"/>
        <end position="502"/>
    </location>
</feature>
<dbReference type="Pfam" id="PF01554">
    <property type="entry name" value="MatE"/>
    <property type="match status" value="2"/>
</dbReference>
<keyword evidence="4" id="KW-0813">Transport</keyword>
<keyword evidence="5" id="KW-0645">Protease</keyword>
<feature type="compositionally biased region" description="Basic and acidic residues" evidence="11">
    <location>
        <begin position="704"/>
        <end position="715"/>
    </location>
</feature>
<feature type="transmembrane region" description="Helical" evidence="10">
    <location>
        <begin position="210"/>
        <end position="228"/>
    </location>
</feature>
<dbReference type="CDD" id="cd13132">
    <property type="entry name" value="MATE_eukaryotic"/>
    <property type="match status" value="1"/>
</dbReference>
<comment type="similarity">
    <text evidence="2">Belongs to the peptidase C48 family.</text>
</comment>
<evidence type="ECO:0000256" key="3">
    <source>
        <dbReference type="ARBA" id="ARBA00010199"/>
    </source>
</evidence>
<feature type="compositionally biased region" description="Gly residues" evidence="11">
    <location>
        <begin position="692"/>
        <end position="702"/>
    </location>
</feature>
<organism evidence="13 14">
    <name type="scientific">Acer yangbiense</name>
    <dbReference type="NCBI Taxonomy" id="1000413"/>
    <lineage>
        <taxon>Eukaryota</taxon>
        <taxon>Viridiplantae</taxon>
        <taxon>Streptophyta</taxon>
        <taxon>Embryophyta</taxon>
        <taxon>Tracheophyta</taxon>
        <taxon>Spermatophyta</taxon>
        <taxon>Magnoliopsida</taxon>
        <taxon>eudicotyledons</taxon>
        <taxon>Gunneridae</taxon>
        <taxon>Pentapetalae</taxon>
        <taxon>rosids</taxon>
        <taxon>malvids</taxon>
        <taxon>Sapindales</taxon>
        <taxon>Sapindaceae</taxon>
        <taxon>Hippocastanoideae</taxon>
        <taxon>Acereae</taxon>
        <taxon>Acer</taxon>
    </lineage>
</organism>
<keyword evidence="7" id="KW-0378">Hydrolase</keyword>
<feature type="region of interest" description="Disordered" evidence="11">
    <location>
        <begin position="853"/>
        <end position="873"/>
    </location>
</feature>
<reference evidence="14" key="1">
    <citation type="journal article" date="2019" name="Gigascience">
        <title>De novo genome assembly of the endangered Acer yangbiense, a plant species with extremely small populations endemic to Yunnan Province, China.</title>
        <authorList>
            <person name="Yang J."/>
            <person name="Wariss H.M."/>
            <person name="Tao L."/>
            <person name="Zhang R."/>
            <person name="Yun Q."/>
            <person name="Hollingsworth P."/>
            <person name="Dao Z."/>
            <person name="Luo G."/>
            <person name="Guo H."/>
            <person name="Ma Y."/>
            <person name="Sun W."/>
        </authorList>
    </citation>
    <scope>NUCLEOTIDE SEQUENCE [LARGE SCALE GENOMIC DNA]</scope>
    <source>
        <strain evidence="14">cv. Malutang</strain>
    </source>
</reference>
<comment type="similarity">
    <text evidence="3 10">Belongs to the multi antimicrobial extrusion (MATE) (TC 2.A.66.1) family.</text>
</comment>
<dbReference type="OrthoDB" id="1680482at2759"/>
<dbReference type="GO" id="GO:0042910">
    <property type="term" value="F:xenobiotic transmembrane transporter activity"/>
    <property type="evidence" value="ECO:0007669"/>
    <property type="project" value="InterPro"/>
</dbReference>
<gene>
    <name evidence="13" type="ORF">EZV62_018583</name>
</gene>
<dbReference type="InterPro" id="IPR045069">
    <property type="entry name" value="MATE_euk"/>
</dbReference>
<feature type="transmembrane region" description="Helical" evidence="10">
    <location>
        <begin position="240"/>
        <end position="260"/>
    </location>
</feature>
<dbReference type="InterPro" id="IPR002528">
    <property type="entry name" value="MATE_fam"/>
</dbReference>
<evidence type="ECO:0000313" key="13">
    <source>
        <dbReference type="EMBL" id="TXG57270.1"/>
    </source>
</evidence>
<dbReference type="GO" id="GO:0008234">
    <property type="term" value="F:cysteine-type peptidase activity"/>
    <property type="evidence" value="ECO:0007669"/>
    <property type="project" value="InterPro"/>
</dbReference>
<feature type="transmembrane region" description="Helical" evidence="10">
    <location>
        <begin position="448"/>
        <end position="469"/>
    </location>
</feature>
<feature type="transmembrane region" description="Helical" evidence="10">
    <location>
        <begin position="508"/>
        <end position="527"/>
    </location>
</feature>
<evidence type="ECO:0000256" key="4">
    <source>
        <dbReference type="ARBA" id="ARBA00022448"/>
    </source>
</evidence>
<dbReference type="SUPFAM" id="SSF54001">
    <property type="entry name" value="Cysteine proteinases"/>
    <property type="match status" value="1"/>
</dbReference>
<evidence type="ECO:0000256" key="11">
    <source>
        <dbReference type="SAM" id="MobiDB-lite"/>
    </source>
</evidence>
<proteinExistence type="inferred from homology"/>
<comment type="caution">
    <text evidence="13">The sequence shown here is derived from an EMBL/GenBank/DDBJ whole genome shotgun (WGS) entry which is preliminary data.</text>
</comment>
<feature type="region of interest" description="Disordered" evidence="11">
    <location>
        <begin position="680"/>
        <end position="765"/>
    </location>
</feature>
<dbReference type="GO" id="GO:0006508">
    <property type="term" value="P:proteolysis"/>
    <property type="evidence" value="ECO:0007669"/>
    <property type="project" value="UniProtKB-KW"/>
</dbReference>
<evidence type="ECO:0000256" key="5">
    <source>
        <dbReference type="ARBA" id="ARBA00022670"/>
    </source>
</evidence>
<dbReference type="Gene3D" id="3.40.395.10">
    <property type="entry name" value="Adenoviral Proteinase, Chain A"/>
    <property type="match status" value="1"/>
</dbReference>
<feature type="transmembrane region" description="Helical" evidence="10">
    <location>
        <begin position="267"/>
        <end position="290"/>
    </location>
</feature>
<feature type="compositionally biased region" description="Acidic residues" evidence="11">
    <location>
        <begin position="681"/>
        <end position="691"/>
    </location>
</feature>
<evidence type="ECO:0000256" key="1">
    <source>
        <dbReference type="ARBA" id="ARBA00004141"/>
    </source>
</evidence>
<dbReference type="InterPro" id="IPR003653">
    <property type="entry name" value="Peptidase_C48_C"/>
</dbReference>
<comment type="subcellular location">
    <subcellularLocation>
        <location evidence="1">Membrane</location>
        <topology evidence="1">Multi-pass membrane protein</topology>
    </subcellularLocation>
</comment>
<dbReference type="InterPro" id="IPR038765">
    <property type="entry name" value="Papain-like_cys_pep_sf"/>
</dbReference>
<evidence type="ECO:0000259" key="12">
    <source>
        <dbReference type="PROSITE" id="PS50600"/>
    </source>
</evidence>
<feature type="transmembrane region" description="Helical" evidence="10">
    <location>
        <begin position="312"/>
        <end position="335"/>
    </location>
</feature>
<dbReference type="Proteomes" id="UP000323000">
    <property type="component" value="Chromosome 8"/>
</dbReference>
<evidence type="ECO:0000256" key="10">
    <source>
        <dbReference type="RuleBase" id="RU004914"/>
    </source>
</evidence>
<feature type="compositionally biased region" description="Basic residues" evidence="11">
    <location>
        <begin position="716"/>
        <end position="735"/>
    </location>
</feature>
<evidence type="ECO:0000256" key="9">
    <source>
        <dbReference type="ARBA" id="ARBA00023136"/>
    </source>
</evidence>
<dbReference type="PROSITE" id="PS50600">
    <property type="entry name" value="ULP_PROTEASE"/>
    <property type="match status" value="1"/>
</dbReference>
<dbReference type="GO" id="GO:1990961">
    <property type="term" value="P:xenobiotic detoxification by transmembrane export across the plasma membrane"/>
    <property type="evidence" value="ECO:0007669"/>
    <property type="project" value="InterPro"/>
</dbReference>
<evidence type="ECO:0000256" key="8">
    <source>
        <dbReference type="ARBA" id="ARBA00022989"/>
    </source>
</evidence>
<keyword evidence="6 10" id="KW-0812">Transmembrane</keyword>
<evidence type="ECO:0000256" key="2">
    <source>
        <dbReference type="ARBA" id="ARBA00005234"/>
    </source>
</evidence>
<feature type="transmembrane region" description="Helical" evidence="10">
    <location>
        <begin position="105"/>
        <end position="129"/>
    </location>
</feature>
<dbReference type="EMBL" id="VAHF01000008">
    <property type="protein sequence ID" value="TXG57270.1"/>
    <property type="molecule type" value="Genomic_DNA"/>
</dbReference>
<evidence type="ECO:0000313" key="14">
    <source>
        <dbReference type="Proteomes" id="UP000323000"/>
    </source>
</evidence>
<dbReference type="GO" id="GO:0016020">
    <property type="term" value="C:membrane"/>
    <property type="evidence" value="ECO:0007669"/>
    <property type="project" value="UniProtKB-SubCell"/>
</dbReference>
<dbReference type="GO" id="GO:0015297">
    <property type="term" value="F:antiporter activity"/>
    <property type="evidence" value="ECO:0007669"/>
    <property type="project" value="InterPro"/>
</dbReference>
<dbReference type="Pfam" id="PF02902">
    <property type="entry name" value="Peptidase_C48"/>
    <property type="match status" value="1"/>
</dbReference>
<feature type="transmembrane region" description="Helical" evidence="10">
    <location>
        <begin position="409"/>
        <end position="428"/>
    </location>
</feature>
<evidence type="ECO:0000256" key="6">
    <source>
        <dbReference type="ARBA" id="ARBA00022692"/>
    </source>
</evidence>
<name>A0A5C7HJR2_9ROSI</name>
<sequence>MSLIHDMSKMSTAWSASGKTKIYCRKPIKEKMDNNLLGKEEREDYHEEEDRSFGGEVKRVGSIAGPLVAVNLSQYFLQIISLMMVGHLGQLYLSSSAIAISFSVVTGFSLVVSPFLCLLFAVQLLWFLFFGFRIDHVTCQWQYGMSTALETLNGQAYGAEQYQRLGIQTYTALFGLILVCFPLSLIWVYMGKILTLMGQDPLISQEAAKFTICLVPALFGYAVLQSLVRFFQAQSLTFPLLISASFTLIFHTILCWILVFKSRLANLGAALSISFSYWFNAFLLVLYMNFSSTCEKTRVPVSMDIFGGIGKFFRLAIPSASMIWYFFFTFFFFFLSSDKDLEWWSFEFLTMLSGLLPNPELETSVLSVCLSTISTLYTIPDGLGAAASTRVSNELGAGNPQAASLAVKAVMFFAVSESIIVSTALFASRHVFGYVFSNEKEVVDYVTTMAPLVCLSVILDSLQCALSGVARGSGWQDLGAYVNLGAYYLCGIPVAVVLGFWFQLRGQGLWIGIQAGAFLQTVLLLVITSCTNWEKKVAEARERVFESRFPLQNGLHEHGFRSRNSNKGHGKVRYRLYGFPWAVEVWAMEAVGTLIDGFGIRLQHTLPRMRCWTMKKRPRNGVQIISDIEANIRAGKVQVLEELKPTDDEVGADYWVGVDFDMSMGPQFIPLVEMKEKNELLDDGDDGDDGGDGGNGDSGEVGEGGDRDDVGDRGTRGQKKKRKAPKQKKKASAKKQQRETVPITRLGEEDPLPSPYSLGYTRTQRDDPLSVGFTLGYTQTLPEGMVHTPYPPRSSFMQPPPHMSSRQEPRSRDGDRINELLEAVKALPDLMKDIVKGEVSQLPGVLKGLMQEKQSTRGQNNNEAPSTDVRDPSSHIEQAVDAQAVDANVSIEQEVSPSGRQKERDEEGLVGGDLTVSYNYALEEDRSLRLRLRSYYCSSPFFDPTRASVTKRAQEKRKYEEFKKKKTPLRRNVGTEESVDKSFFVELEDPKTWLSTDHIDAYMSLLAKRMESDPDEYRHSFVLLSSEFYLLIPCCVGEPDGHWILCKVNLLDRHIGIFDPTATKKKKKNPFERFRQVMPLQRLLLSIMNRCGFYSSRSEKPRGSIFTVGVSSNPKIPQQVDDCSCGVFIAKYAETAIVKKADWNWGQKEMTDY</sequence>
<keyword evidence="14" id="KW-1185">Reference proteome</keyword>
<feature type="compositionally biased region" description="Polar residues" evidence="11">
    <location>
        <begin position="853"/>
        <end position="865"/>
    </location>
</feature>
<dbReference type="PANTHER" id="PTHR11206">
    <property type="entry name" value="MULTIDRUG RESISTANCE PROTEIN"/>
    <property type="match status" value="1"/>
</dbReference>
<evidence type="ECO:0000256" key="7">
    <source>
        <dbReference type="ARBA" id="ARBA00022801"/>
    </source>
</evidence>
<protein>
    <recommendedName>
        <fullName evidence="10">Protein DETOXIFICATION</fullName>
    </recommendedName>
    <alternativeName>
        <fullName evidence="10">Multidrug and toxic compound extrusion protein</fullName>
    </alternativeName>
</protein>
<feature type="domain" description="Ubiquitin-like protease family profile" evidence="12">
    <location>
        <begin position="977"/>
        <end position="1136"/>
    </location>
</feature>
<keyword evidence="8 10" id="KW-1133">Transmembrane helix</keyword>
<feature type="region of interest" description="Disordered" evidence="11">
    <location>
        <begin position="791"/>
        <end position="813"/>
    </location>
</feature>
<feature type="transmembrane region" description="Helical" evidence="10">
    <location>
        <begin position="167"/>
        <end position="189"/>
    </location>
</feature>
<dbReference type="NCBIfam" id="TIGR00797">
    <property type="entry name" value="matE"/>
    <property type="match status" value="1"/>
</dbReference>
<accession>A0A5C7HJR2</accession>
<dbReference type="AlphaFoldDB" id="A0A5C7HJR2"/>